<proteinExistence type="inferred from homology"/>
<keyword evidence="9" id="KW-0969">Cilium</keyword>
<comment type="subcellular location">
    <subcellularLocation>
        <location evidence="1">Cell membrane</location>
        <topology evidence="1">Multi-pass membrane protein</topology>
    </subcellularLocation>
    <subcellularLocation>
        <location evidence="6">Membrane</location>
        <topology evidence="6">Multi-pass membrane protein</topology>
    </subcellularLocation>
</comment>
<evidence type="ECO:0000259" key="8">
    <source>
        <dbReference type="Pfam" id="PF01618"/>
    </source>
</evidence>
<keyword evidence="6" id="KW-0813">Transport</keyword>
<dbReference type="GO" id="GO:0006935">
    <property type="term" value="P:chemotaxis"/>
    <property type="evidence" value="ECO:0007669"/>
    <property type="project" value="InterPro"/>
</dbReference>
<evidence type="ECO:0000256" key="2">
    <source>
        <dbReference type="ARBA" id="ARBA00022475"/>
    </source>
</evidence>
<keyword evidence="2" id="KW-1003">Cell membrane</keyword>
<keyword evidence="5 7" id="KW-0472">Membrane</keyword>
<keyword evidence="10" id="KW-1185">Reference proteome</keyword>
<evidence type="ECO:0000256" key="6">
    <source>
        <dbReference type="RuleBase" id="RU004057"/>
    </source>
</evidence>
<keyword evidence="3 7" id="KW-0812">Transmembrane</keyword>
<dbReference type="AlphaFoldDB" id="A0A6L8KDS7"/>
<dbReference type="GO" id="GO:0071978">
    <property type="term" value="P:bacterial-type flagellum-dependent swarming motility"/>
    <property type="evidence" value="ECO:0007669"/>
    <property type="project" value="InterPro"/>
</dbReference>
<gene>
    <name evidence="9" type="ORF">GTP46_15175</name>
</gene>
<dbReference type="InterPro" id="IPR047055">
    <property type="entry name" value="MotA-like"/>
</dbReference>
<dbReference type="RefSeq" id="WP_161007478.1">
    <property type="nucleotide sequence ID" value="NZ_WWCN01000009.1"/>
</dbReference>
<feature type="transmembrane region" description="Helical" evidence="7">
    <location>
        <begin position="29"/>
        <end position="49"/>
    </location>
</feature>
<dbReference type="InterPro" id="IPR002898">
    <property type="entry name" value="MotA_ExbB_proton_chnl"/>
</dbReference>
<name>A0A6L8KDS7_9BURK</name>
<evidence type="ECO:0000256" key="3">
    <source>
        <dbReference type="ARBA" id="ARBA00022692"/>
    </source>
</evidence>
<sequence>MDWASVAGVLVALAGIVIGQSLEGGKISSLFQPAAFAIVVVGTFGAVLLQTRPKTLWRGLRMLRLVFAPPADTRTALARDINAWNLAARRDGLLSLERYMLASKDKFNTKGLRLIVDGIAPDKLRQLLDTEITAYETEERQAVRIWESAAGYSPTIGILGAVLGLIHVMENLTDPSKLGAGIAVAFVSTIYGVGLANLFFYPIANKLKAIVTQAVHQQEIAAAVFYDIATGDHTRVIDERIATLLREH</sequence>
<dbReference type="NCBIfam" id="NF006583">
    <property type="entry name" value="PRK09109.1"/>
    <property type="match status" value="1"/>
</dbReference>
<feature type="transmembrane region" description="Helical" evidence="7">
    <location>
        <begin position="149"/>
        <end position="168"/>
    </location>
</feature>
<dbReference type="GO" id="GO:0005886">
    <property type="term" value="C:plasma membrane"/>
    <property type="evidence" value="ECO:0007669"/>
    <property type="project" value="UniProtKB-SubCell"/>
</dbReference>
<comment type="caution">
    <text evidence="9">The sequence shown here is derived from an EMBL/GenBank/DDBJ whole genome shotgun (WGS) entry which is preliminary data.</text>
</comment>
<evidence type="ECO:0000256" key="7">
    <source>
        <dbReference type="SAM" id="Phobius"/>
    </source>
</evidence>
<keyword evidence="4 7" id="KW-1133">Transmembrane helix</keyword>
<comment type="similarity">
    <text evidence="6">Belongs to the exbB/tolQ family.</text>
</comment>
<dbReference type="PANTHER" id="PTHR30433">
    <property type="entry name" value="CHEMOTAXIS PROTEIN MOTA"/>
    <property type="match status" value="1"/>
</dbReference>
<accession>A0A6L8KDS7</accession>
<dbReference type="Pfam" id="PF01618">
    <property type="entry name" value="MotA_ExbB"/>
    <property type="match status" value="1"/>
</dbReference>
<dbReference type="EMBL" id="WWCN01000009">
    <property type="protein sequence ID" value="MYM23992.1"/>
    <property type="molecule type" value="Genomic_DNA"/>
</dbReference>
<keyword evidence="9" id="KW-0966">Cell projection</keyword>
<feature type="transmembrane region" description="Helical" evidence="7">
    <location>
        <begin position="180"/>
        <end position="200"/>
    </location>
</feature>
<evidence type="ECO:0000313" key="10">
    <source>
        <dbReference type="Proteomes" id="UP000479335"/>
    </source>
</evidence>
<dbReference type="Proteomes" id="UP000479335">
    <property type="component" value="Unassembled WGS sequence"/>
</dbReference>
<protein>
    <submittedName>
        <fullName evidence="9">Flagellar motor protein</fullName>
    </submittedName>
</protein>
<keyword evidence="9" id="KW-0282">Flagellum</keyword>
<evidence type="ECO:0000256" key="1">
    <source>
        <dbReference type="ARBA" id="ARBA00004651"/>
    </source>
</evidence>
<dbReference type="PANTHER" id="PTHR30433:SF3">
    <property type="entry name" value="MOTILITY PROTEIN A"/>
    <property type="match status" value="1"/>
</dbReference>
<keyword evidence="6" id="KW-0653">Protein transport</keyword>
<dbReference type="GO" id="GO:0015031">
    <property type="term" value="P:protein transport"/>
    <property type="evidence" value="ECO:0007669"/>
    <property type="project" value="UniProtKB-KW"/>
</dbReference>
<evidence type="ECO:0000256" key="4">
    <source>
        <dbReference type="ARBA" id="ARBA00022989"/>
    </source>
</evidence>
<evidence type="ECO:0000313" key="9">
    <source>
        <dbReference type="EMBL" id="MYM23992.1"/>
    </source>
</evidence>
<feature type="domain" description="MotA/TolQ/ExbB proton channel" evidence="8">
    <location>
        <begin position="104"/>
        <end position="218"/>
    </location>
</feature>
<reference evidence="9 10" key="1">
    <citation type="submission" date="2019-12" db="EMBL/GenBank/DDBJ databases">
        <title>Novel species isolated from a subtropical stream in China.</title>
        <authorList>
            <person name="Lu H."/>
        </authorList>
    </citation>
    <scope>NUCLEOTIDE SEQUENCE [LARGE SCALE GENOMIC DNA]</scope>
    <source>
        <strain evidence="9 10">FT135W</strain>
    </source>
</reference>
<evidence type="ECO:0000256" key="5">
    <source>
        <dbReference type="ARBA" id="ARBA00023136"/>
    </source>
</evidence>
<organism evidence="9 10">
    <name type="scientific">Duganella flavida</name>
    <dbReference type="NCBI Taxonomy" id="2692175"/>
    <lineage>
        <taxon>Bacteria</taxon>
        <taxon>Pseudomonadati</taxon>
        <taxon>Pseudomonadota</taxon>
        <taxon>Betaproteobacteria</taxon>
        <taxon>Burkholderiales</taxon>
        <taxon>Oxalobacteraceae</taxon>
        <taxon>Telluria group</taxon>
        <taxon>Duganella</taxon>
    </lineage>
</organism>